<evidence type="ECO:0000256" key="4">
    <source>
        <dbReference type="ARBA" id="ARBA00023136"/>
    </source>
</evidence>
<comment type="similarity">
    <text evidence="5">Belongs to the SAT4 family.</text>
</comment>
<dbReference type="InterPro" id="IPR049326">
    <property type="entry name" value="Rhodopsin_dom_fungi"/>
</dbReference>
<feature type="region of interest" description="Disordered" evidence="6">
    <location>
        <begin position="330"/>
        <end position="371"/>
    </location>
</feature>
<feature type="transmembrane region" description="Helical" evidence="7">
    <location>
        <begin position="242"/>
        <end position="261"/>
    </location>
</feature>
<proteinExistence type="inferred from homology"/>
<gene>
    <name evidence="9" type="ORF">CKM354_001148300</name>
</gene>
<sequence>MPVTRHPRQFLDGSVEPMSTLARSLISEAASLPAAETRQESGVTKAPLLLGLIFTFYGLSVIFVAARMCVRATITRHVGTDDWLIVASVIISTGMLAAQYYEVTLSSGLHPTLLSSETRNSVAKYCFIAVSHWDIGVTTTKVSVLFQYLRFLTCPTARRIIWTLMIIVVICGIITLVVTFAACQPMNSMWHAELQPKAKCIDQKLFWVIQSGYEIASCFAMLAIVVQPLWRLHLSVKRRLGIIILLGLSSSSCVASALRLACVQRQCTLVSVPATPGAHEFNWGNNVPTLYAAIELHAGIICCSLPALMPLRFPIRAWLRPARGTSSALPQIVLPRGPNMEQGRHVAQPMLPTPSQGETTEALQAPNGSRTASAPVEIMNSQATHSARTTLSQQSQSTPLTEAGMSTT</sequence>
<accession>A0A9P3FKB9</accession>
<protein>
    <recommendedName>
        <fullName evidence="8">Rhodopsin domain-containing protein</fullName>
    </recommendedName>
</protein>
<feature type="compositionally biased region" description="Polar residues" evidence="6">
    <location>
        <begin position="353"/>
        <end position="371"/>
    </location>
</feature>
<dbReference type="GO" id="GO:0016020">
    <property type="term" value="C:membrane"/>
    <property type="evidence" value="ECO:0007669"/>
    <property type="project" value="UniProtKB-SubCell"/>
</dbReference>
<dbReference type="RefSeq" id="XP_044662909.1">
    <property type="nucleotide sequence ID" value="XM_044806974.1"/>
</dbReference>
<name>A0A9P3FKB9_9PEZI</name>
<feature type="transmembrane region" description="Helical" evidence="7">
    <location>
        <begin position="48"/>
        <end position="70"/>
    </location>
</feature>
<evidence type="ECO:0000313" key="9">
    <source>
        <dbReference type="EMBL" id="GIZ48422.1"/>
    </source>
</evidence>
<feature type="transmembrane region" description="Helical" evidence="7">
    <location>
        <begin position="82"/>
        <end position="101"/>
    </location>
</feature>
<dbReference type="PANTHER" id="PTHR33048">
    <property type="entry name" value="PTH11-LIKE INTEGRAL MEMBRANE PROTEIN (AFU_ORTHOLOGUE AFUA_5G11245)"/>
    <property type="match status" value="1"/>
</dbReference>
<evidence type="ECO:0000256" key="5">
    <source>
        <dbReference type="ARBA" id="ARBA00038359"/>
    </source>
</evidence>
<dbReference type="EMBL" id="BOLY01000008">
    <property type="protein sequence ID" value="GIZ48422.1"/>
    <property type="molecule type" value="Genomic_DNA"/>
</dbReference>
<dbReference type="InterPro" id="IPR052337">
    <property type="entry name" value="SAT4-like"/>
</dbReference>
<comment type="caution">
    <text evidence="9">The sequence shown here is derived from an EMBL/GenBank/DDBJ whole genome shotgun (WGS) entry which is preliminary data.</text>
</comment>
<evidence type="ECO:0000256" key="6">
    <source>
        <dbReference type="SAM" id="MobiDB-lite"/>
    </source>
</evidence>
<dbReference type="AlphaFoldDB" id="A0A9P3FKB9"/>
<feature type="region of interest" description="Disordered" evidence="6">
    <location>
        <begin position="383"/>
        <end position="408"/>
    </location>
</feature>
<dbReference type="GeneID" id="68297058"/>
<evidence type="ECO:0000313" key="10">
    <source>
        <dbReference type="Proteomes" id="UP000825890"/>
    </source>
</evidence>
<evidence type="ECO:0000256" key="3">
    <source>
        <dbReference type="ARBA" id="ARBA00022989"/>
    </source>
</evidence>
<evidence type="ECO:0000256" key="1">
    <source>
        <dbReference type="ARBA" id="ARBA00004141"/>
    </source>
</evidence>
<feature type="domain" description="Rhodopsin" evidence="8">
    <location>
        <begin position="66"/>
        <end position="311"/>
    </location>
</feature>
<dbReference type="OrthoDB" id="3648173at2759"/>
<keyword evidence="10" id="KW-1185">Reference proteome</keyword>
<evidence type="ECO:0000256" key="7">
    <source>
        <dbReference type="SAM" id="Phobius"/>
    </source>
</evidence>
<feature type="transmembrane region" description="Helical" evidence="7">
    <location>
        <begin position="205"/>
        <end position="230"/>
    </location>
</feature>
<keyword evidence="4 7" id="KW-0472">Membrane</keyword>
<dbReference type="Proteomes" id="UP000825890">
    <property type="component" value="Unassembled WGS sequence"/>
</dbReference>
<evidence type="ECO:0000259" key="8">
    <source>
        <dbReference type="Pfam" id="PF20684"/>
    </source>
</evidence>
<feature type="transmembrane region" description="Helical" evidence="7">
    <location>
        <begin position="160"/>
        <end position="184"/>
    </location>
</feature>
<keyword evidence="3 7" id="KW-1133">Transmembrane helix</keyword>
<reference evidence="9 10" key="1">
    <citation type="submission" date="2021-01" db="EMBL/GenBank/DDBJ databases">
        <title>Cercospora kikuchii MAFF 305040 whole genome shotgun sequence.</title>
        <authorList>
            <person name="Kashiwa T."/>
            <person name="Suzuki T."/>
        </authorList>
    </citation>
    <scope>NUCLEOTIDE SEQUENCE [LARGE SCALE GENOMIC DNA]</scope>
    <source>
        <strain evidence="9 10">MAFF 305040</strain>
    </source>
</reference>
<organism evidence="9 10">
    <name type="scientific">Cercospora kikuchii</name>
    <dbReference type="NCBI Taxonomy" id="84275"/>
    <lineage>
        <taxon>Eukaryota</taxon>
        <taxon>Fungi</taxon>
        <taxon>Dikarya</taxon>
        <taxon>Ascomycota</taxon>
        <taxon>Pezizomycotina</taxon>
        <taxon>Dothideomycetes</taxon>
        <taxon>Dothideomycetidae</taxon>
        <taxon>Mycosphaerellales</taxon>
        <taxon>Mycosphaerellaceae</taxon>
        <taxon>Cercospora</taxon>
    </lineage>
</organism>
<dbReference type="Pfam" id="PF20684">
    <property type="entry name" value="Fung_rhodopsin"/>
    <property type="match status" value="1"/>
</dbReference>
<dbReference type="PANTHER" id="PTHR33048:SF146">
    <property type="entry name" value="INTEGRAL MEMBRANE PROTEIN"/>
    <property type="match status" value="1"/>
</dbReference>
<evidence type="ECO:0000256" key="2">
    <source>
        <dbReference type="ARBA" id="ARBA00022692"/>
    </source>
</evidence>
<comment type="subcellular location">
    <subcellularLocation>
        <location evidence="1">Membrane</location>
        <topology evidence="1">Multi-pass membrane protein</topology>
    </subcellularLocation>
</comment>
<keyword evidence="2 7" id="KW-0812">Transmembrane</keyword>